<feature type="binding site" evidence="12">
    <location>
        <position position="78"/>
    </location>
    <ligand>
        <name>[4Fe-4S] cluster</name>
        <dbReference type="ChEBI" id="CHEBI:49883"/>
    </ligand>
</feature>
<evidence type="ECO:0000256" key="6">
    <source>
        <dbReference type="ARBA" id="ARBA00023004"/>
    </source>
</evidence>
<evidence type="ECO:0000256" key="4">
    <source>
        <dbReference type="ARBA" id="ARBA00022490"/>
    </source>
</evidence>
<comment type="function">
    <text evidence="12">Acts as a transcriptional regulator. Probably redox-responsive. The apo- but not holo-form probably binds DNA.</text>
</comment>
<keyword evidence="15" id="KW-1185">Reference proteome</keyword>
<comment type="PTM">
    <text evidence="12">Upon Fe-S cluster removal intramolecular disulfide bonds are formed.</text>
</comment>
<evidence type="ECO:0000259" key="13">
    <source>
        <dbReference type="PROSITE" id="PS51674"/>
    </source>
</evidence>
<comment type="similarity">
    <text evidence="2 12">Belongs to the WhiB family.</text>
</comment>
<feature type="binding site" evidence="12">
    <location>
        <position position="87"/>
    </location>
    <ligand>
        <name>[4Fe-4S] cluster</name>
        <dbReference type="ChEBI" id="CHEBI:49883"/>
    </ligand>
</feature>
<organism evidence="14 15">
    <name type="scientific">Saccharopolyspora erythraea</name>
    <name type="common">Streptomyces erythraeus</name>
    <dbReference type="NCBI Taxonomy" id="1836"/>
    <lineage>
        <taxon>Bacteria</taxon>
        <taxon>Bacillati</taxon>
        <taxon>Actinomycetota</taxon>
        <taxon>Actinomycetes</taxon>
        <taxon>Pseudonocardiales</taxon>
        <taxon>Pseudonocardiaceae</taxon>
        <taxon>Saccharopolyspora</taxon>
    </lineage>
</organism>
<dbReference type="InterPro" id="IPR034768">
    <property type="entry name" value="4FE4S_WBL"/>
</dbReference>
<keyword evidence="7 12" id="KW-0411">Iron-sulfur</keyword>
<sequence length="119" mass="13638">MCPRRARWVIDCQRDGYPIGAEVIELTTTARLPKPVSDSWQWQLKAACRDLASSRFFHPDHERGNSRDERERNAKRVCHTCPVIRECRAHALATREPYGVWGGLSEHERRTLVASGQVA</sequence>
<dbReference type="PANTHER" id="PTHR38839">
    <property type="entry name" value="TRANSCRIPTIONAL REGULATOR WHID-RELATED"/>
    <property type="match status" value="1"/>
</dbReference>
<keyword evidence="8 12" id="KW-0805">Transcription regulation</keyword>
<comment type="caution">
    <text evidence="14">The sequence shown here is derived from an EMBL/GenBank/DDBJ whole genome shotgun (WGS) entry which is preliminary data.</text>
</comment>
<evidence type="ECO:0000256" key="10">
    <source>
        <dbReference type="ARBA" id="ARBA00023157"/>
    </source>
</evidence>
<evidence type="ECO:0000256" key="5">
    <source>
        <dbReference type="ARBA" id="ARBA00022723"/>
    </source>
</evidence>
<keyword evidence="5 12" id="KW-0479">Metal-binding</keyword>
<comment type="cofactor">
    <cofactor evidence="12">
        <name>[4Fe-4S] cluster</name>
        <dbReference type="ChEBI" id="CHEBI:49883"/>
    </cofactor>
    <text evidence="12">Binds 1 [4Fe-4S] cluster per subunit. Following nitrosylation of the [4Fe-4S] cluster binds 1 [4Fe-8(NO)] cluster per subunit.</text>
</comment>
<evidence type="ECO:0000256" key="9">
    <source>
        <dbReference type="ARBA" id="ARBA00023125"/>
    </source>
</evidence>
<dbReference type="EMBL" id="BAAAGS010000036">
    <property type="protein sequence ID" value="GAA0543355.1"/>
    <property type="molecule type" value="Genomic_DNA"/>
</dbReference>
<evidence type="ECO:0000256" key="12">
    <source>
        <dbReference type="HAMAP-Rule" id="MF_01479"/>
    </source>
</evidence>
<protein>
    <recommendedName>
        <fullName evidence="12">Transcriptional regulator WhiB</fullName>
    </recommendedName>
</protein>
<keyword evidence="6 12" id="KW-0408">Iron</keyword>
<gene>
    <name evidence="12" type="primary">whiB</name>
    <name evidence="14" type="ORF">GCM10009533_47900</name>
</gene>
<keyword evidence="10 12" id="KW-1015">Disulfide bond</keyword>
<keyword evidence="11 12" id="KW-0804">Transcription</keyword>
<evidence type="ECO:0000313" key="14">
    <source>
        <dbReference type="EMBL" id="GAA0543355.1"/>
    </source>
</evidence>
<dbReference type="PANTHER" id="PTHR38839:SF5">
    <property type="entry name" value="TRANSCRIPTIONAL REGULATOR WHID"/>
    <property type="match status" value="1"/>
</dbReference>
<evidence type="ECO:0000256" key="2">
    <source>
        <dbReference type="ARBA" id="ARBA00006597"/>
    </source>
</evidence>
<dbReference type="HAMAP" id="MF_01479">
    <property type="entry name" value="WhiB"/>
    <property type="match status" value="1"/>
</dbReference>
<dbReference type="InterPro" id="IPR003482">
    <property type="entry name" value="Whib"/>
</dbReference>
<keyword evidence="9 12" id="KW-0238">DNA-binding</keyword>
<feature type="binding site" evidence="12">
    <location>
        <position position="81"/>
    </location>
    <ligand>
        <name>[4Fe-4S] cluster</name>
        <dbReference type="ChEBI" id="CHEBI:49883"/>
    </ligand>
</feature>
<dbReference type="Proteomes" id="UP001500729">
    <property type="component" value="Unassembled WGS sequence"/>
</dbReference>
<dbReference type="Pfam" id="PF02467">
    <property type="entry name" value="Whib"/>
    <property type="match status" value="1"/>
</dbReference>
<evidence type="ECO:0000313" key="15">
    <source>
        <dbReference type="Proteomes" id="UP001500729"/>
    </source>
</evidence>
<reference evidence="14 15" key="1">
    <citation type="journal article" date="2019" name="Int. J. Syst. Evol. Microbiol.">
        <title>The Global Catalogue of Microorganisms (GCM) 10K type strain sequencing project: providing services to taxonomists for standard genome sequencing and annotation.</title>
        <authorList>
            <consortium name="The Broad Institute Genomics Platform"/>
            <consortium name="The Broad Institute Genome Sequencing Center for Infectious Disease"/>
            <person name="Wu L."/>
            <person name="Ma J."/>
        </authorList>
    </citation>
    <scope>NUCLEOTIDE SEQUENCE [LARGE SCALE GENOMIC DNA]</scope>
    <source>
        <strain evidence="14 15">JCM 10303</strain>
    </source>
</reference>
<evidence type="ECO:0000256" key="3">
    <source>
        <dbReference type="ARBA" id="ARBA00022485"/>
    </source>
</evidence>
<comment type="PTM">
    <text evidence="12">The Fe-S cluster can be nitrosylated by nitric oxide (NO).</text>
</comment>
<feature type="domain" description="4Fe-4S Wbl-type" evidence="13">
    <location>
        <begin position="47"/>
        <end position="111"/>
    </location>
</feature>
<keyword evidence="4 12" id="KW-0963">Cytoplasm</keyword>
<proteinExistence type="inferred from homology"/>
<dbReference type="PROSITE" id="PS51674">
    <property type="entry name" value="4FE4S_WBL"/>
    <property type="match status" value="1"/>
</dbReference>
<evidence type="ECO:0000256" key="1">
    <source>
        <dbReference type="ARBA" id="ARBA00004496"/>
    </source>
</evidence>
<feature type="binding site" evidence="12">
    <location>
        <position position="48"/>
    </location>
    <ligand>
        <name>[4Fe-4S] cluster</name>
        <dbReference type="ChEBI" id="CHEBI:49883"/>
    </ligand>
</feature>
<accession>A0ABN1DH18</accession>
<name>A0ABN1DH18_SACER</name>
<keyword evidence="3 12" id="KW-0004">4Fe-4S</keyword>
<evidence type="ECO:0000256" key="7">
    <source>
        <dbReference type="ARBA" id="ARBA00023014"/>
    </source>
</evidence>
<comment type="subcellular location">
    <subcellularLocation>
        <location evidence="1 12">Cytoplasm</location>
    </subcellularLocation>
</comment>
<evidence type="ECO:0000256" key="8">
    <source>
        <dbReference type="ARBA" id="ARBA00023015"/>
    </source>
</evidence>
<evidence type="ECO:0000256" key="11">
    <source>
        <dbReference type="ARBA" id="ARBA00023163"/>
    </source>
</evidence>